<comment type="similarity">
    <text evidence="2">Belongs to the GORASP family.</text>
</comment>
<evidence type="ECO:0000256" key="8">
    <source>
        <dbReference type="ARBA" id="ARBA00023288"/>
    </source>
</evidence>
<reference evidence="12" key="2">
    <citation type="journal article" date="2013" name="Nature">
        <title>Insights into bilaterian evolution from three spiralian genomes.</title>
        <authorList>
            <person name="Simakov O."/>
            <person name="Marletaz F."/>
            <person name="Cho S.J."/>
            <person name="Edsinger-Gonzales E."/>
            <person name="Havlak P."/>
            <person name="Hellsten U."/>
            <person name="Kuo D.H."/>
            <person name="Larsson T."/>
            <person name="Lv J."/>
            <person name="Arendt D."/>
            <person name="Savage R."/>
            <person name="Osoegawa K."/>
            <person name="de Jong P."/>
            <person name="Grimwood J."/>
            <person name="Chapman J.A."/>
            <person name="Shapiro H."/>
            <person name="Aerts A."/>
            <person name="Otillar R.P."/>
            <person name="Terry A.Y."/>
            <person name="Boore J.L."/>
            <person name="Grigoriev I.V."/>
            <person name="Lindberg D.R."/>
            <person name="Seaver E.C."/>
            <person name="Weisblat D.A."/>
            <person name="Putnam N.H."/>
            <person name="Rokhsar D.S."/>
        </authorList>
    </citation>
    <scope>NUCLEOTIDE SEQUENCE</scope>
    <source>
        <strain evidence="12">I ESC-2004</strain>
    </source>
</reference>
<reference evidence="11" key="3">
    <citation type="submission" date="2015-06" db="UniProtKB">
        <authorList>
            <consortium name="EnsemblMetazoa"/>
        </authorList>
    </citation>
    <scope>IDENTIFICATION</scope>
</reference>
<evidence type="ECO:0000256" key="2">
    <source>
        <dbReference type="ARBA" id="ARBA00007144"/>
    </source>
</evidence>
<feature type="domain" description="PDZ GRASP-type" evidence="10">
    <location>
        <begin position="111"/>
        <end position="199"/>
    </location>
</feature>
<dbReference type="GO" id="GO:0046872">
    <property type="term" value="F:metal ion binding"/>
    <property type="evidence" value="ECO:0007669"/>
    <property type="project" value="UniProtKB-KW"/>
</dbReference>
<evidence type="ECO:0000256" key="6">
    <source>
        <dbReference type="ARBA" id="ARBA00023034"/>
    </source>
</evidence>
<dbReference type="SUPFAM" id="SSF50156">
    <property type="entry name" value="PDZ domain-like"/>
    <property type="match status" value="2"/>
</dbReference>
<evidence type="ECO:0000256" key="9">
    <source>
        <dbReference type="PIRSR" id="PIRSR607583-1"/>
    </source>
</evidence>
<dbReference type="PANTHER" id="PTHR12893">
    <property type="entry name" value="GOLGI REASSEMBLY STACKING PROTEIN GRASP"/>
    <property type="match status" value="1"/>
</dbReference>
<dbReference type="EnsemblMetazoa" id="CapteT229055">
    <property type="protein sequence ID" value="CapteP229055"/>
    <property type="gene ID" value="CapteG229055"/>
</dbReference>
<feature type="binding site" evidence="9">
    <location>
        <position position="103"/>
    </location>
    <ligand>
        <name>Zn(2+)</name>
        <dbReference type="ChEBI" id="CHEBI:29105"/>
    </ligand>
</feature>
<dbReference type="InterPro" id="IPR024958">
    <property type="entry name" value="GRASP_PDZ"/>
</dbReference>
<dbReference type="OrthoDB" id="3318at2759"/>
<keyword evidence="6" id="KW-0333">Golgi apparatus</keyword>
<dbReference type="InterPro" id="IPR007583">
    <property type="entry name" value="GRASP55_65"/>
</dbReference>
<keyword evidence="8" id="KW-0449">Lipoprotein</keyword>
<name>X2B1B1_CAPTE</name>
<dbReference type="FunFam" id="2.30.42.10:FF:000026">
    <property type="entry name" value="Golgi reassembly stacking protein 2"/>
    <property type="match status" value="1"/>
</dbReference>
<dbReference type="EMBL" id="AMQN01000188">
    <property type="status" value="NOT_ANNOTATED_CDS"/>
    <property type="molecule type" value="Genomic_DNA"/>
</dbReference>
<dbReference type="GO" id="GO:0007030">
    <property type="term" value="P:Golgi organization"/>
    <property type="evidence" value="ECO:0007669"/>
    <property type="project" value="TreeGrafter"/>
</dbReference>
<keyword evidence="7" id="KW-0472">Membrane</keyword>
<comment type="subcellular location">
    <subcellularLocation>
        <location evidence="1">Golgi apparatus membrane</location>
    </subcellularLocation>
</comment>
<dbReference type="Pfam" id="PF04495">
    <property type="entry name" value="GRASP55_65"/>
    <property type="match status" value="1"/>
</dbReference>
<evidence type="ECO:0000313" key="11">
    <source>
        <dbReference type="EnsemblMetazoa" id="CapteP229055"/>
    </source>
</evidence>
<evidence type="ECO:0000256" key="5">
    <source>
        <dbReference type="ARBA" id="ARBA00022737"/>
    </source>
</evidence>
<evidence type="ECO:0000313" key="12">
    <source>
        <dbReference type="Proteomes" id="UP000014760"/>
    </source>
</evidence>
<dbReference type="Gene3D" id="2.30.42.10">
    <property type="match status" value="2"/>
</dbReference>
<dbReference type="PROSITE" id="PS51865">
    <property type="entry name" value="PDZ_GRASP"/>
    <property type="match status" value="2"/>
</dbReference>
<proteinExistence type="inferred from homology"/>
<dbReference type="AlphaFoldDB" id="X2B1B1"/>
<keyword evidence="3" id="KW-0597">Phosphoprotein</keyword>
<feature type="domain" description="PDZ GRASP-type" evidence="10">
    <location>
        <begin position="15"/>
        <end position="105"/>
    </location>
</feature>
<accession>X2B1B1</accession>
<keyword evidence="4" id="KW-0519">Myristate</keyword>
<evidence type="ECO:0000256" key="7">
    <source>
        <dbReference type="ARBA" id="ARBA00023136"/>
    </source>
</evidence>
<dbReference type="OMA" id="GEGILGC"/>
<sequence length="402" mass="41621">MGGSQSSMIPGGGTEGYHVLRVQDGSPGSSAGLESFFDFIVAIGNQRLNKDNDTLKDLLKANVEKAVKMLVYSSKTQKVREVELTPSHGWGGQGLLGVSIRFCSFEGANENVWHIMDVQNNSPASLAGLISNTDYIIGADSVLHESEDLFTLIESHEGKGLKLYVYNIESDRCREVTITPNGAWGGEGSLGCGIGYGYLHRIPMVLSPPAQSSSVSPATPEKVVDGFSEISLSASSSASALSAPGIPSASPLQAGGSPTIPVASSNAGGAAKAAPFVPAFPGGLPASTAAGLPPFLNPSLPPMPPNLPDFQLPPDLPAFSLPGGMMPPMQMPLNSAAGLPMMPLLSGAQGPPAPLPNFTPSPLPNFRSPHVDGSVSASDLIVLINDSLSPARPLCCCIQRPF</sequence>
<evidence type="ECO:0000256" key="1">
    <source>
        <dbReference type="ARBA" id="ARBA00004394"/>
    </source>
</evidence>
<keyword evidence="5" id="KW-0677">Repeat</keyword>
<dbReference type="Proteomes" id="UP000014760">
    <property type="component" value="Unassembled WGS sequence"/>
</dbReference>
<protein>
    <recommendedName>
        <fullName evidence="10">PDZ GRASP-type domain-containing protein</fullName>
    </recommendedName>
</protein>
<organism evidence="11 12">
    <name type="scientific">Capitella teleta</name>
    <name type="common">Polychaete worm</name>
    <dbReference type="NCBI Taxonomy" id="283909"/>
    <lineage>
        <taxon>Eukaryota</taxon>
        <taxon>Metazoa</taxon>
        <taxon>Spiralia</taxon>
        <taxon>Lophotrochozoa</taxon>
        <taxon>Annelida</taxon>
        <taxon>Polychaeta</taxon>
        <taxon>Sedentaria</taxon>
        <taxon>Scolecida</taxon>
        <taxon>Capitellidae</taxon>
        <taxon>Capitella</taxon>
    </lineage>
</organism>
<dbReference type="InterPro" id="IPR036034">
    <property type="entry name" value="PDZ_sf"/>
</dbReference>
<keyword evidence="9" id="KW-0479">Metal-binding</keyword>
<keyword evidence="12" id="KW-1185">Reference proteome</keyword>
<dbReference type="GO" id="GO:0000139">
    <property type="term" value="C:Golgi membrane"/>
    <property type="evidence" value="ECO:0007669"/>
    <property type="project" value="UniProtKB-SubCell"/>
</dbReference>
<dbReference type="PANTHER" id="PTHR12893:SF0">
    <property type="entry name" value="GRASP65"/>
    <property type="match status" value="1"/>
</dbReference>
<feature type="binding site" evidence="9">
    <location>
        <position position="18"/>
    </location>
    <ligand>
        <name>Zn(2+)</name>
        <dbReference type="ChEBI" id="CHEBI:29105"/>
    </ligand>
</feature>
<evidence type="ECO:0000256" key="4">
    <source>
        <dbReference type="ARBA" id="ARBA00022707"/>
    </source>
</evidence>
<reference evidence="12" key="1">
    <citation type="submission" date="2012-12" db="EMBL/GenBank/DDBJ databases">
        <authorList>
            <person name="Hellsten U."/>
            <person name="Grimwood J."/>
            <person name="Chapman J.A."/>
            <person name="Shapiro H."/>
            <person name="Aerts A."/>
            <person name="Otillar R.P."/>
            <person name="Terry A.Y."/>
            <person name="Boore J.L."/>
            <person name="Simakov O."/>
            <person name="Marletaz F."/>
            <person name="Cho S.-J."/>
            <person name="Edsinger-Gonzales E."/>
            <person name="Havlak P."/>
            <person name="Kuo D.-H."/>
            <person name="Larsson T."/>
            <person name="Lv J."/>
            <person name="Arendt D."/>
            <person name="Savage R."/>
            <person name="Osoegawa K."/>
            <person name="de Jong P."/>
            <person name="Lindberg D.R."/>
            <person name="Seaver E.C."/>
            <person name="Weisblat D.A."/>
            <person name="Putnam N.H."/>
            <person name="Grigoriev I.V."/>
            <person name="Rokhsar D.S."/>
        </authorList>
    </citation>
    <scope>NUCLEOTIDE SEQUENCE</scope>
    <source>
        <strain evidence="12">I ESC-2004</strain>
    </source>
</reference>
<dbReference type="HOGENOM" id="CLU_025095_5_0_1"/>
<dbReference type="FunFam" id="2.30.42.10:FF:000056">
    <property type="entry name" value="Golgi reassembly-stacking protein 2 isoform 1"/>
    <property type="match status" value="1"/>
</dbReference>
<keyword evidence="9" id="KW-0862">Zinc</keyword>
<evidence type="ECO:0000259" key="10">
    <source>
        <dbReference type="PROSITE" id="PS51865"/>
    </source>
</evidence>
<evidence type="ECO:0000256" key="3">
    <source>
        <dbReference type="ARBA" id="ARBA00022553"/>
    </source>
</evidence>